<evidence type="ECO:0000313" key="2">
    <source>
        <dbReference type="Proteomes" id="UP000063063"/>
    </source>
</evidence>
<gene>
    <name evidence="1" type="ORF">LPMP_332920</name>
</gene>
<dbReference type="eggNOG" id="ENOG502S4UG">
    <property type="taxonomic scope" value="Eukaryota"/>
</dbReference>
<organism evidence="1 2">
    <name type="scientific">Leishmania panamensis</name>
    <dbReference type="NCBI Taxonomy" id="5679"/>
    <lineage>
        <taxon>Eukaryota</taxon>
        <taxon>Discoba</taxon>
        <taxon>Euglenozoa</taxon>
        <taxon>Kinetoplastea</taxon>
        <taxon>Metakinetoplastina</taxon>
        <taxon>Trypanosomatida</taxon>
        <taxon>Trypanosomatidae</taxon>
        <taxon>Leishmaniinae</taxon>
        <taxon>Leishmania</taxon>
        <taxon>Leishmania guyanensis species complex</taxon>
    </lineage>
</organism>
<dbReference type="VEuPathDB" id="TriTrypDB:LPAL13_330037200"/>
<keyword evidence="2" id="KW-1185">Reference proteome</keyword>
<dbReference type="Proteomes" id="UP000063063">
    <property type="component" value="Chromosome 33"/>
</dbReference>
<dbReference type="KEGG" id="lpan:LPMP_332920"/>
<dbReference type="OrthoDB" id="269730at2759"/>
<dbReference type="GeneID" id="22578445"/>
<dbReference type="PANTHER" id="PTHR40736">
    <property type="match status" value="1"/>
</dbReference>
<accession>A0A088RZK3</accession>
<dbReference type="VEuPathDB" id="TriTrypDB:LPMP_332920"/>
<protein>
    <submittedName>
        <fullName evidence="1">Uncharacterized protein</fullName>
    </submittedName>
</protein>
<evidence type="ECO:0000313" key="1">
    <source>
        <dbReference type="EMBL" id="AIO01583.1"/>
    </source>
</evidence>
<name>A0A088RZK3_LEIPA</name>
<dbReference type="EMBL" id="CP009402">
    <property type="protein sequence ID" value="AIO01583.1"/>
    <property type="molecule type" value="Genomic_DNA"/>
</dbReference>
<dbReference type="PANTHER" id="PTHR40736:SF2">
    <property type="match status" value="1"/>
</dbReference>
<dbReference type="RefSeq" id="XP_010702383.1">
    <property type="nucleotide sequence ID" value="XM_010704081.1"/>
</dbReference>
<dbReference type="AlphaFoldDB" id="A0A088RZK3"/>
<proteinExistence type="predicted"/>
<reference evidence="1 2" key="1">
    <citation type="journal article" date="2015" name="Sci. Rep.">
        <title>The genome of Leishmania panamensis: insights into genomics of the L. (Viannia) subgenus.</title>
        <authorList>
            <person name="Llanes A."/>
            <person name="Restrepo C.M."/>
            <person name="Vecchio G.D."/>
            <person name="Anguizola F.J."/>
            <person name="Lleonart R."/>
        </authorList>
    </citation>
    <scope>NUCLEOTIDE SEQUENCE [LARGE SCALE GENOMIC DNA]</scope>
    <source>
        <strain evidence="1 2">MHOM/PA/94/PSC-1</strain>
    </source>
</reference>
<sequence length="152" mass="17496">MSSSAQAAIAKRTTSTLQRLVVEPFMNTAHKIEDHSVRKMQSMEPAMAEWVKKQEASGADAATISRQRFLREQHQLMSYRVVRFFEECRYIASGQYYKNYNIGCFLQDARFATQAFFIFLMAVMVGRRSVYPPISPNSPLAIVFDHKVNPNY</sequence>